<keyword evidence="2" id="KW-0540">Nuclease</keyword>
<dbReference type="PANTHER" id="PTHR34107:SF2">
    <property type="entry name" value="SLL0888 PROTEIN"/>
    <property type="match status" value="1"/>
</dbReference>
<dbReference type="RefSeq" id="WP_124144046.1">
    <property type="nucleotide sequence ID" value="NZ_CAWOKI010000383.1"/>
</dbReference>
<reference evidence="2 3" key="1">
    <citation type="journal article" date="2018" name="ACS Chem. Biol.">
        <title>Ketoreductase domain dysfunction expands chemodiversity: malyngamide biosynthesis in the cyanobacterium Okeania hirsuta.</title>
        <authorList>
            <person name="Moss N.A."/>
            <person name="Leao T."/>
            <person name="Rankin M."/>
            <person name="McCullough T.M."/>
            <person name="Qu P."/>
            <person name="Korobeynikov A."/>
            <person name="Smith J.L."/>
            <person name="Gerwick L."/>
            <person name="Gerwick W.H."/>
        </authorList>
    </citation>
    <scope>NUCLEOTIDE SEQUENCE [LARGE SCALE GENOMIC DNA]</scope>
    <source>
        <strain evidence="2 3">PAB10Feb10-1</strain>
    </source>
</reference>
<evidence type="ECO:0000313" key="2">
    <source>
        <dbReference type="EMBL" id="RQH55353.1"/>
    </source>
</evidence>
<proteinExistence type="predicted"/>
<dbReference type="InterPro" id="IPR012296">
    <property type="entry name" value="Nuclease_put_TT1808"/>
</dbReference>
<name>A0A3N6NVT4_9CYAN</name>
<sequence length="199" mass="23256">MTQVLYRTSFSDFDEFINWYPEQSEYHYELHNGVVTQMPKPRGQHSQIAGFLMAELSLEIRHSGSPYFIPKECIFKTDNLSGYEPDVIVVNRDFIQNEPRWEKESTLINSQSIKLVIEVVSSNWSDDYPLKLDAYEIMGIKEYWIVDYLGLGGRKFIGYPKQPTFTVNTLENGEYKSTQFKEKQLIQSSIFPELKLTVE</sequence>
<dbReference type="GO" id="GO:0004519">
    <property type="term" value="F:endonuclease activity"/>
    <property type="evidence" value="ECO:0007669"/>
    <property type="project" value="UniProtKB-KW"/>
</dbReference>
<evidence type="ECO:0000313" key="3">
    <source>
        <dbReference type="Proteomes" id="UP000269154"/>
    </source>
</evidence>
<dbReference type="AlphaFoldDB" id="A0A3N6NVT4"/>
<organism evidence="2 3">
    <name type="scientific">Okeania hirsuta</name>
    <dbReference type="NCBI Taxonomy" id="1458930"/>
    <lineage>
        <taxon>Bacteria</taxon>
        <taxon>Bacillati</taxon>
        <taxon>Cyanobacteriota</taxon>
        <taxon>Cyanophyceae</taxon>
        <taxon>Oscillatoriophycideae</taxon>
        <taxon>Oscillatoriales</taxon>
        <taxon>Microcoleaceae</taxon>
        <taxon>Okeania</taxon>
    </lineage>
</organism>
<dbReference type="CDD" id="cd06260">
    <property type="entry name" value="DUF820-like"/>
    <property type="match status" value="1"/>
</dbReference>
<dbReference type="InterPro" id="IPR011335">
    <property type="entry name" value="Restrct_endonuc-II-like"/>
</dbReference>
<gene>
    <name evidence="2" type="ORF">D5R40_02685</name>
</gene>
<dbReference type="Pfam" id="PF05685">
    <property type="entry name" value="Uma2"/>
    <property type="match status" value="1"/>
</dbReference>
<evidence type="ECO:0000259" key="1">
    <source>
        <dbReference type="Pfam" id="PF05685"/>
    </source>
</evidence>
<feature type="domain" description="Putative restriction endonuclease" evidence="1">
    <location>
        <begin position="13"/>
        <end position="199"/>
    </location>
</feature>
<accession>A0A3N6NVT4</accession>
<keyword evidence="2" id="KW-0378">Hydrolase</keyword>
<dbReference type="OrthoDB" id="428427at2"/>
<dbReference type="SUPFAM" id="SSF52980">
    <property type="entry name" value="Restriction endonuclease-like"/>
    <property type="match status" value="1"/>
</dbReference>
<dbReference type="EMBL" id="RCBY01000008">
    <property type="protein sequence ID" value="RQH55353.1"/>
    <property type="molecule type" value="Genomic_DNA"/>
</dbReference>
<dbReference type="PANTHER" id="PTHR34107">
    <property type="entry name" value="SLL0198 PROTEIN-RELATED"/>
    <property type="match status" value="1"/>
</dbReference>
<protein>
    <submittedName>
        <fullName evidence="2">Uma2 family endonuclease</fullName>
    </submittedName>
</protein>
<keyword evidence="2" id="KW-0255">Endonuclease</keyword>
<dbReference type="Proteomes" id="UP000269154">
    <property type="component" value="Unassembled WGS sequence"/>
</dbReference>
<dbReference type="Gene3D" id="3.90.1570.10">
    <property type="entry name" value="tt1808, chain A"/>
    <property type="match status" value="1"/>
</dbReference>
<comment type="caution">
    <text evidence="2">The sequence shown here is derived from an EMBL/GenBank/DDBJ whole genome shotgun (WGS) entry which is preliminary data.</text>
</comment>
<keyword evidence="3" id="KW-1185">Reference proteome</keyword>
<dbReference type="InterPro" id="IPR008538">
    <property type="entry name" value="Uma2"/>
</dbReference>